<proteinExistence type="predicted"/>
<evidence type="ECO:0000313" key="2">
    <source>
        <dbReference type="EMBL" id="MCA0133687.1"/>
    </source>
</evidence>
<dbReference type="CDD" id="cd12797">
    <property type="entry name" value="M23_peptidase"/>
    <property type="match status" value="1"/>
</dbReference>
<evidence type="ECO:0000259" key="1">
    <source>
        <dbReference type="Pfam" id="PF01551"/>
    </source>
</evidence>
<dbReference type="EMBL" id="JAIUJR010000011">
    <property type="protein sequence ID" value="MCA0133687.1"/>
    <property type="molecule type" value="Genomic_DNA"/>
</dbReference>
<dbReference type="PANTHER" id="PTHR21666:SF294">
    <property type="entry name" value="PEPTIDASE M23"/>
    <property type="match status" value="1"/>
</dbReference>
<protein>
    <submittedName>
        <fullName evidence="2">M23 family metallopeptidase</fullName>
    </submittedName>
</protein>
<dbReference type="SUPFAM" id="SSF51261">
    <property type="entry name" value="Duplicated hybrid motif"/>
    <property type="match status" value="1"/>
</dbReference>
<feature type="domain" description="M23ase beta-sheet core" evidence="1">
    <location>
        <begin position="143"/>
        <end position="242"/>
    </location>
</feature>
<accession>A0ABS7XXS9</accession>
<dbReference type="RefSeq" id="WP_224531217.1">
    <property type="nucleotide sequence ID" value="NZ_JAIUJR010000011.1"/>
</dbReference>
<dbReference type="InterPro" id="IPR050570">
    <property type="entry name" value="Cell_wall_metabolism_enzyme"/>
</dbReference>
<dbReference type="PANTHER" id="PTHR21666">
    <property type="entry name" value="PEPTIDASE-RELATED"/>
    <property type="match status" value="1"/>
</dbReference>
<organism evidence="2 3">
    <name type="scientific">Winogradskyella alexanderae</name>
    <dbReference type="NCBI Taxonomy" id="2877123"/>
    <lineage>
        <taxon>Bacteria</taxon>
        <taxon>Pseudomonadati</taxon>
        <taxon>Bacteroidota</taxon>
        <taxon>Flavobacteriia</taxon>
        <taxon>Flavobacteriales</taxon>
        <taxon>Flavobacteriaceae</taxon>
        <taxon>Winogradskyella</taxon>
    </lineage>
</organism>
<reference evidence="3" key="1">
    <citation type="submission" date="2023-07" db="EMBL/GenBank/DDBJ databases">
        <authorList>
            <person name="Yue Y."/>
        </authorList>
    </citation>
    <scope>NUCLEOTIDE SEQUENCE [LARGE SCALE GENOMIC DNA]</scope>
    <source>
        <strain evidence="3">D23</strain>
    </source>
</reference>
<dbReference type="InterPro" id="IPR016047">
    <property type="entry name" value="M23ase_b-sheet_dom"/>
</dbReference>
<keyword evidence="3" id="KW-1185">Reference proteome</keyword>
<name>A0ABS7XXS9_9FLAO</name>
<dbReference type="Proteomes" id="UP001198901">
    <property type="component" value="Unassembled WGS sequence"/>
</dbReference>
<dbReference type="InterPro" id="IPR011055">
    <property type="entry name" value="Dup_hybrid_motif"/>
</dbReference>
<comment type="caution">
    <text evidence="2">The sequence shown here is derived from an EMBL/GenBank/DDBJ whole genome shotgun (WGS) entry which is preliminary data.</text>
</comment>
<gene>
    <name evidence="2" type="ORF">LBU54_13910</name>
</gene>
<evidence type="ECO:0000313" key="3">
    <source>
        <dbReference type="Proteomes" id="UP001198901"/>
    </source>
</evidence>
<dbReference type="Gene3D" id="2.70.70.10">
    <property type="entry name" value="Glucose Permease (Domain IIA)"/>
    <property type="match status" value="1"/>
</dbReference>
<sequence>MKFLIFVIVLIWPLSHLNAQTIKINTRFENDSVYLDFVNPFIAPIEINLTPLDSTKNFIKVKPYALLKQSGTFTNALVIPQSKVKDTSSIISTDYVTFKGSFGNPNSIVDSEYRYSLPYSKGKRYKIVQSFGGKFSHNRPQSRYAIDFNTKIGDTITASRSGTVFYVKEDSNEYCRTRKCVDKGNKVLILHNDGSMAHYVHLKQNGALVATGDKVEEGQAIALSGMTGFTTTPHLHFVLFKAGGISIPFKFKGQKTNKLKQGKYYRRKH</sequence>
<dbReference type="Pfam" id="PF01551">
    <property type="entry name" value="Peptidase_M23"/>
    <property type="match status" value="1"/>
</dbReference>